<dbReference type="RefSeq" id="WP_145873427.1">
    <property type="nucleotide sequence ID" value="NZ_CP046904.1"/>
</dbReference>
<reference evidence="2" key="2">
    <citation type="submission" date="2019-07" db="EMBL/GenBank/DDBJ databases">
        <authorList>
            <person name="Whitman W."/>
            <person name="Huntemann M."/>
            <person name="Clum A."/>
            <person name="Pillay M."/>
            <person name="Palaniappan K."/>
            <person name="Varghese N."/>
            <person name="Mikhailova N."/>
            <person name="Stamatis D."/>
            <person name="Reddy T."/>
            <person name="Daum C."/>
            <person name="Shapiro N."/>
            <person name="Ivanova N."/>
            <person name="Kyrpides N."/>
            <person name="Woyke T."/>
        </authorList>
    </citation>
    <scope>NUCLEOTIDE SEQUENCE</scope>
    <source>
        <strain evidence="2">CGMCC 1.10685</strain>
    </source>
</reference>
<dbReference type="Proteomes" id="UP000437862">
    <property type="component" value="Chromosome"/>
</dbReference>
<evidence type="ECO:0000313" key="2">
    <source>
        <dbReference type="EMBL" id="TWI49757.1"/>
    </source>
</evidence>
<name>A0A562PZB5_9BURK</name>
<dbReference type="Proteomes" id="UP000315112">
    <property type="component" value="Unassembled WGS sequence"/>
</dbReference>
<organism evidence="2 3">
    <name type="scientific">Pseudoduganella flava</name>
    <dbReference type="NCBI Taxonomy" id="871742"/>
    <lineage>
        <taxon>Bacteria</taxon>
        <taxon>Pseudomonadati</taxon>
        <taxon>Pseudomonadota</taxon>
        <taxon>Betaproteobacteria</taxon>
        <taxon>Burkholderiales</taxon>
        <taxon>Oxalobacteraceae</taxon>
        <taxon>Telluria group</taxon>
        <taxon>Pseudoduganella</taxon>
    </lineage>
</organism>
<evidence type="ECO:0000313" key="1">
    <source>
        <dbReference type="EMBL" id="QGZ38668.1"/>
    </source>
</evidence>
<proteinExistence type="predicted"/>
<evidence type="ECO:0000313" key="4">
    <source>
        <dbReference type="Proteomes" id="UP000437862"/>
    </source>
</evidence>
<gene>
    <name evidence="1" type="ORF">GO485_06110</name>
    <name evidence="2" type="ORF">IP92_00978</name>
</gene>
<keyword evidence="4" id="KW-1185">Reference proteome</keyword>
<dbReference type="EMBL" id="VLKW01000002">
    <property type="protein sequence ID" value="TWI49757.1"/>
    <property type="molecule type" value="Genomic_DNA"/>
</dbReference>
<dbReference type="AlphaFoldDB" id="A0A562PZB5"/>
<dbReference type="OrthoDB" id="8779891at2"/>
<dbReference type="EMBL" id="CP046904">
    <property type="protein sequence ID" value="QGZ38668.1"/>
    <property type="molecule type" value="Genomic_DNA"/>
</dbReference>
<reference evidence="2 3" key="1">
    <citation type="journal article" date="2015" name="Stand. Genomic Sci.">
        <title>Genomic Encyclopedia of Bacterial and Archaeal Type Strains, Phase III: the genomes of soil and plant-associated and newly described type strains.</title>
        <authorList>
            <person name="Whitman W.B."/>
            <person name="Woyke T."/>
            <person name="Klenk H.P."/>
            <person name="Zhou Y."/>
            <person name="Lilburn T.G."/>
            <person name="Beck B.J."/>
            <person name="De Vos P."/>
            <person name="Vandamme P."/>
            <person name="Eisen J.A."/>
            <person name="Garrity G."/>
            <person name="Hugenholtz P."/>
            <person name="Kyrpides N.C."/>
        </authorList>
    </citation>
    <scope>NUCLEOTIDE SEQUENCE [LARGE SCALE GENOMIC DNA]</scope>
    <source>
        <strain evidence="2 3">CGMCC 1.10685</strain>
    </source>
</reference>
<reference evidence="1 4" key="3">
    <citation type="submission" date="2019-12" db="EMBL/GenBank/DDBJ databases">
        <title>Draft Genome Sequences of Six Type Strains of the Genus Massilia.</title>
        <authorList>
            <person name="Miess H."/>
            <person name="Frediansyah A."/>
            <person name="Goeker M."/>
            <person name="Gross H."/>
        </authorList>
    </citation>
    <scope>NUCLEOTIDE SEQUENCE [LARGE SCALE GENOMIC DNA]</scope>
    <source>
        <strain evidence="1 4">DSM 26639</strain>
    </source>
</reference>
<evidence type="ECO:0000313" key="3">
    <source>
        <dbReference type="Proteomes" id="UP000315112"/>
    </source>
</evidence>
<accession>A0A562PZB5</accession>
<protein>
    <submittedName>
        <fullName evidence="2">Uncharacterized protein</fullName>
    </submittedName>
</protein>
<sequence length="71" mass="7526">MKMTIVTDGAGDVIAAVQGHDLTEERDGLKAGVSFGPGHQLHRVEVDDNMAVISDVGEYVRQLKAAIAPQP</sequence>